<dbReference type="AlphaFoldDB" id="A0A0E9UFN9"/>
<reference evidence="1" key="1">
    <citation type="submission" date="2014-11" db="EMBL/GenBank/DDBJ databases">
        <authorList>
            <person name="Amaro Gonzalez C."/>
        </authorList>
    </citation>
    <scope>NUCLEOTIDE SEQUENCE</scope>
</reference>
<sequence>MWALPFYLPSILYFKTT</sequence>
<evidence type="ECO:0000313" key="1">
    <source>
        <dbReference type="EMBL" id="JAH63748.1"/>
    </source>
</evidence>
<accession>A0A0E9UFN9</accession>
<dbReference type="EMBL" id="GBXM01044829">
    <property type="protein sequence ID" value="JAH63748.1"/>
    <property type="molecule type" value="Transcribed_RNA"/>
</dbReference>
<name>A0A0E9UFN9_ANGAN</name>
<protein>
    <submittedName>
        <fullName evidence="1">Uncharacterized protein</fullName>
    </submittedName>
</protein>
<organism evidence="1">
    <name type="scientific">Anguilla anguilla</name>
    <name type="common">European freshwater eel</name>
    <name type="synonym">Muraena anguilla</name>
    <dbReference type="NCBI Taxonomy" id="7936"/>
    <lineage>
        <taxon>Eukaryota</taxon>
        <taxon>Metazoa</taxon>
        <taxon>Chordata</taxon>
        <taxon>Craniata</taxon>
        <taxon>Vertebrata</taxon>
        <taxon>Euteleostomi</taxon>
        <taxon>Actinopterygii</taxon>
        <taxon>Neopterygii</taxon>
        <taxon>Teleostei</taxon>
        <taxon>Anguilliformes</taxon>
        <taxon>Anguillidae</taxon>
        <taxon>Anguilla</taxon>
    </lineage>
</organism>
<reference evidence="1" key="2">
    <citation type="journal article" date="2015" name="Fish Shellfish Immunol.">
        <title>Early steps in the European eel (Anguilla anguilla)-Vibrio vulnificus interaction in the gills: Role of the RtxA13 toxin.</title>
        <authorList>
            <person name="Callol A."/>
            <person name="Pajuelo D."/>
            <person name="Ebbesson L."/>
            <person name="Teles M."/>
            <person name="MacKenzie S."/>
            <person name="Amaro C."/>
        </authorList>
    </citation>
    <scope>NUCLEOTIDE SEQUENCE</scope>
</reference>
<proteinExistence type="predicted"/>